<accession>A0A842I7G3</accession>
<evidence type="ECO:0000313" key="1">
    <source>
        <dbReference type="EMBL" id="MBC2835014.1"/>
    </source>
</evidence>
<protein>
    <submittedName>
        <fullName evidence="1">Uncharacterized protein</fullName>
    </submittedName>
</protein>
<dbReference type="Proteomes" id="UP000555411">
    <property type="component" value="Unassembled WGS sequence"/>
</dbReference>
<organism evidence="1 2">
    <name type="scientific">Paragemmobacter straminiformis</name>
    <dbReference type="NCBI Taxonomy" id="2045119"/>
    <lineage>
        <taxon>Bacteria</taxon>
        <taxon>Pseudomonadati</taxon>
        <taxon>Pseudomonadota</taxon>
        <taxon>Alphaproteobacteria</taxon>
        <taxon>Rhodobacterales</taxon>
        <taxon>Paracoccaceae</taxon>
        <taxon>Paragemmobacter</taxon>
    </lineage>
</organism>
<sequence length="577" mass="62220">MSIHPHLAADTDAEDIVHVTLPRRVVRQDRQGVPVIYWGAEVLRFDEPALAPLADAISAGLPFSPMRSCPLAPADRLADAVGALTGLGILGDRAETPAPRSFTAPDLPATLLHLDWRDPAAVGGALLSSPIAPAHLELVVPVFRIAHLATDADGRQVGEANVFPRALRRNVETDWQTCTYAGTRHRDDKPMNLTALKAMRAHWPEMMATLAAIRDRYMTRAALAGPMTLGQIERLCIAVLSLPTWHSFKDAPLHPVLSSLFRVTDGLRIVVHQMMFVGVAEPMLPPDAVISAAELFDYAERSLSFHSDSGVCAGPEHFIREFLSVLVDGAAPRFGANGTIGADVAAAMTELDVAMDYGFTALAAHAACFAVWPEMAEAWAEIVALAEGWPSGLSSGVDAFRLEAAEAGRRLIHASYLGQADWREMRRRTYAEIEGAAVALSRQPAPRLAVADRVVPTTDDLTRALAGLPDAARLQAVLARFAASAGAHLSRAAALQARISDMFQRPPAAGFTLADMTLHARLVDDPHPRLQFLPEVLFRLCGLELDIKTFPAGDTAFAGSEIDVSSINQRGDEPRYQ</sequence>
<gene>
    <name evidence="1" type="ORF">H7F16_05810</name>
</gene>
<reference evidence="1 2" key="1">
    <citation type="journal article" date="2017" name="Int. J. Syst. Evol. Microbiol.">
        <title>Gemmobacter straminiformis sp. nov., isolated from an artificial fountain.</title>
        <authorList>
            <person name="Kang J.Y."/>
            <person name="Kim M.J."/>
            <person name="Chun J."/>
            <person name="Son K.P."/>
            <person name="Jahng K.Y."/>
        </authorList>
    </citation>
    <scope>NUCLEOTIDE SEQUENCE [LARGE SCALE GENOMIC DNA]</scope>
    <source>
        <strain evidence="1 2">CAM-8</strain>
    </source>
</reference>
<dbReference type="AlphaFoldDB" id="A0A842I7G3"/>
<name>A0A842I7G3_9RHOB</name>
<keyword evidence="2" id="KW-1185">Reference proteome</keyword>
<dbReference type="EMBL" id="JACLQD010000001">
    <property type="protein sequence ID" value="MBC2835014.1"/>
    <property type="molecule type" value="Genomic_DNA"/>
</dbReference>
<comment type="caution">
    <text evidence="1">The sequence shown here is derived from an EMBL/GenBank/DDBJ whole genome shotgun (WGS) entry which is preliminary data.</text>
</comment>
<evidence type="ECO:0000313" key="2">
    <source>
        <dbReference type="Proteomes" id="UP000555411"/>
    </source>
</evidence>
<proteinExistence type="predicted"/>
<dbReference type="RefSeq" id="WP_185796570.1">
    <property type="nucleotide sequence ID" value="NZ_JACLQD010000001.1"/>
</dbReference>